<feature type="domain" description="Fido" evidence="5">
    <location>
        <begin position="875"/>
        <end position="1017"/>
    </location>
</feature>
<name>A0A8J4S657_9STRA</name>
<dbReference type="SMART" id="SM00248">
    <property type="entry name" value="ANK"/>
    <property type="match status" value="7"/>
</dbReference>
<gene>
    <name evidence="6" type="ORF">G195_007581</name>
</gene>
<dbReference type="Gene3D" id="3.40.50.300">
    <property type="entry name" value="P-loop containing nucleotide triphosphate hydrolases"/>
    <property type="match status" value="1"/>
</dbReference>
<dbReference type="Proteomes" id="UP000702964">
    <property type="component" value="Unassembled WGS sequence"/>
</dbReference>
<dbReference type="PANTHER" id="PTHR24171">
    <property type="entry name" value="ANKYRIN REPEAT DOMAIN-CONTAINING PROTEIN 39-RELATED"/>
    <property type="match status" value="1"/>
</dbReference>
<evidence type="ECO:0000259" key="5">
    <source>
        <dbReference type="PROSITE" id="PS51459"/>
    </source>
</evidence>
<evidence type="ECO:0000256" key="4">
    <source>
        <dbReference type="SAM" id="MobiDB-lite"/>
    </source>
</evidence>
<dbReference type="InterPro" id="IPR027417">
    <property type="entry name" value="P-loop_NTPase"/>
</dbReference>
<feature type="repeat" description="ANK" evidence="3">
    <location>
        <begin position="46"/>
        <end position="78"/>
    </location>
</feature>
<dbReference type="SUPFAM" id="SSF140931">
    <property type="entry name" value="Fic-like"/>
    <property type="match status" value="1"/>
</dbReference>
<proteinExistence type="predicted"/>
<reference evidence="6" key="1">
    <citation type="journal article" date="2015" name="Genom Data">
        <title>Draft genome sequences of Phytophthora kernoviae and Phytophthora ramorum lineage EU2 from Scotland.</title>
        <authorList>
            <person name="Sambles C."/>
            <person name="Schlenzig A."/>
            <person name="O'Neill P."/>
            <person name="Grant M."/>
            <person name="Studholme D.J."/>
        </authorList>
    </citation>
    <scope>NUCLEOTIDE SEQUENCE</scope>
    <source>
        <strain evidence="6">00238/432</strain>
    </source>
</reference>
<protein>
    <recommendedName>
        <fullName evidence="5">Fido domain-containing protein</fullName>
    </recommendedName>
</protein>
<dbReference type="InterPro" id="IPR036770">
    <property type="entry name" value="Ankyrin_rpt-contain_sf"/>
</dbReference>
<keyword evidence="2 3" id="KW-0040">ANK repeat</keyword>
<dbReference type="Gene3D" id="3.30.450.40">
    <property type="match status" value="1"/>
</dbReference>
<evidence type="ECO:0000313" key="7">
    <source>
        <dbReference type="Proteomes" id="UP000702964"/>
    </source>
</evidence>
<evidence type="ECO:0000256" key="3">
    <source>
        <dbReference type="PROSITE-ProRule" id="PRU00023"/>
    </source>
</evidence>
<evidence type="ECO:0000256" key="2">
    <source>
        <dbReference type="ARBA" id="ARBA00023043"/>
    </source>
</evidence>
<dbReference type="PROSITE" id="PS50088">
    <property type="entry name" value="ANK_REPEAT"/>
    <property type="match status" value="3"/>
</dbReference>
<keyword evidence="1" id="KW-0677">Repeat</keyword>
<dbReference type="InterPro" id="IPR036597">
    <property type="entry name" value="Fido-like_dom_sf"/>
</dbReference>
<dbReference type="InterPro" id="IPR029016">
    <property type="entry name" value="GAF-like_dom_sf"/>
</dbReference>
<comment type="caution">
    <text evidence="6">The sequence shown here is derived from an EMBL/GenBank/DDBJ whole genome shotgun (WGS) entry which is preliminary data.</text>
</comment>
<feature type="compositionally biased region" description="Low complexity" evidence="4">
    <location>
        <begin position="703"/>
        <end position="717"/>
    </location>
</feature>
<dbReference type="Pfam" id="PF12796">
    <property type="entry name" value="Ank_2"/>
    <property type="match status" value="3"/>
</dbReference>
<evidence type="ECO:0000313" key="6">
    <source>
        <dbReference type="EMBL" id="KAF4319124.1"/>
    </source>
</evidence>
<sequence length="1355" mass="150962">MQINEATLGGTSHSTAMCWAASEGDLNTMRRLRDEHGADVNAADYDKRTPLHIAVSDNQVEMVDYLLQCGANAEALDRWGRSPIDCALETRNEAVLRLLEREHYAILTEKFLQFEDSAKSPTEDKEERRSRSTLDVEAFFKAVEEGNTENVKRAWLSGMEVNITDESGRTSLHVAVENGQLGVIELLLSAGVNTNIVDASGRSPISIAIEKQKFAIVEMLRAHQKKKLVIHKVQSSEDQQNIARAFRATKHGDLEELKQLVPEMVRPDMEDYDLRTLLHVASAEGHLQIAKYLVDCGANVNLLDRWGSSPLSDAVDFAHNELAKYLIANHATESGFRSTVAVDHIDNATLNGALEFTLRVVTRNPWLMGQVHCPMLDDDNSCVLITHSIWQKNSSAVHRQHKPSAVLSPRVPKNHPYDTTSLLGDAIQKYRKVASTIMIDPGQGHSGNVFSGQHPEWLNLRTAQQSQFFLLPHARRAGIETVVSVPMICKMSTVAVLSWYSDRSMSEDQHELQRIQRVIRSVMILSTLRQDLLSAASSNMGTGRIPRFQYCQTLDNAITANGELTDASIDREDLTVCDTISLALEWGLFDMVDLLATSMNSEDHTAVVPILRSLVMLLHNGLFNDTLDEHGSNGHDEHDGELSLKHVIEASHGKIRTKWELVGHLKYYLQYLYAVSPTEAELFNDVHELSVKVENYLKDQGENDGNSSDDNASSSNTDDMEMDECPETVTPAEPPAPECVLCKYNVPGHIHPGRAQIPATPAPVRTTLFRTTTSKSPHGERLFGHPGNPKSPVYREIEKLLAKFEQEYDAFDRKSELADCCDGAKTATFTSSDLYDAIGSSHDSSVARRPSQPDNSRKELLDVINHILHDPSCIISHEQLFALHKCLLPASSGQAGVLRTDLAVGYASPRIYRVFIPAGEIADALKNLVDTLNDTSRWQQRPLLCAYYAFAVLVFYIHPFHDGNGRCARLLGNLVAKKLGFPPLLRAADKTIQVAEFLQKAIVTMEIIRNSVDFNVVKVSIAFQLSGHSSASAAQSNKDYDAGMVRTGGDEALDGNDETLEVIELVERLVRRLMKFTWDLKQEDVKDALDEMVAEADSSLNIRFKTHRPVRRQLTELLTEIDKPWTIKPGNAMLGRNPTLGEAVAIIDCQTFVPEFIPVLKALENQQQMPVPFQDGALLNFATLDPGQLKSFTEALMYPVHCTQGPPGTGKSYLGVVVVRALLIVRDLWIMKNGEIGEPPILVLSYKNHAIDEFLLDLLRAEPKFCHNPIANFGRYYSRNGFKKLVRIGGGCNEPELEQYRERNVANADPSVREVSQDIEDCQGLREDWHKFRDCFSPIFEAQTILAADGGYAYG</sequence>
<feature type="repeat" description="ANK" evidence="3">
    <location>
        <begin position="273"/>
        <end position="305"/>
    </location>
</feature>
<dbReference type="PROSITE" id="PS50297">
    <property type="entry name" value="ANK_REP_REGION"/>
    <property type="match status" value="3"/>
</dbReference>
<dbReference type="SUPFAM" id="SSF48403">
    <property type="entry name" value="Ankyrin repeat"/>
    <property type="match status" value="1"/>
</dbReference>
<dbReference type="PROSITE" id="PS51459">
    <property type="entry name" value="FIDO"/>
    <property type="match status" value="1"/>
</dbReference>
<organism evidence="6 7">
    <name type="scientific">Phytophthora kernoviae 00238/432</name>
    <dbReference type="NCBI Taxonomy" id="1284355"/>
    <lineage>
        <taxon>Eukaryota</taxon>
        <taxon>Sar</taxon>
        <taxon>Stramenopiles</taxon>
        <taxon>Oomycota</taxon>
        <taxon>Peronosporomycetes</taxon>
        <taxon>Peronosporales</taxon>
        <taxon>Peronosporaceae</taxon>
        <taxon>Phytophthora</taxon>
    </lineage>
</organism>
<feature type="repeat" description="ANK" evidence="3">
    <location>
        <begin position="167"/>
        <end position="199"/>
    </location>
</feature>
<feature type="region of interest" description="Disordered" evidence="4">
    <location>
        <begin position="699"/>
        <end position="732"/>
    </location>
</feature>
<dbReference type="Gene3D" id="1.25.40.20">
    <property type="entry name" value="Ankyrin repeat-containing domain"/>
    <property type="match status" value="3"/>
</dbReference>
<dbReference type="InterPro" id="IPR003812">
    <property type="entry name" value="Fido"/>
</dbReference>
<dbReference type="SUPFAM" id="SSF52540">
    <property type="entry name" value="P-loop containing nucleoside triphosphate hydrolases"/>
    <property type="match status" value="1"/>
</dbReference>
<dbReference type="EMBL" id="AOFI03000236">
    <property type="protein sequence ID" value="KAF4319124.1"/>
    <property type="molecule type" value="Genomic_DNA"/>
</dbReference>
<accession>A0A8J4S657</accession>
<evidence type="ECO:0000256" key="1">
    <source>
        <dbReference type="ARBA" id="ARBA00022737"/>
    </source>
</evidence>
<dbReference type="Pfam" id="PF02661">
    <property type="entry name" value="Fic"/>
    <property type="match status" value="1"/>
</dbReference>
<dbReference type="InterPro" id="IPR002110">
    <property type="entry name" value="Ankyrin_rpt"/>
</dbReference>
<reference evidence="6" key="2">
    <citation type="submission" date="2020-02" db="EMBL/GenBank/DDBJ databases">
        <authorList>
            <person name="Studholme D.J."/>
        </authorList>
    </citation>
    <scope>NUCLEOTIDE SEQUENCE</scope>
    <source>
        <strain evidence="6">00238/432</strain>
    </source>
</reference>
<dbReference type="Gene3D" id="1.10.3290.10">
    <property type="entry name" value="Fido-like domain"/>
    <property type="match status" value="1"/>
</dbReference>